<dbReference type="InterPro" id="IPR021109">
    <property type="entry name" value="Peptidase_aspartic_dom_sf"/>
</dbReference>
<proteinExistence type="predicted"/>
<sequence length="300" mass="34105">MNSISLARGEEERNGDNDVATGEDIETPSRTKTRRLHRINEKLIEGLVDNHRFNDSLSGTRVGKIKGMTYNLVPRGPVYEAILRKNITRKDDIKGNFEIPYNIGGLKHINALVDQGSDVNVMPLSTYMKLTDERPTETDIRLSLASHSYIYPLGIAEDVLVGVVEHVYPVDFVILDIKENEKGPFILGTPFLTTAKAVIKFDKGTVTLRSRKSSLGMGGKDLHQEKGMEFDRWRNKNFKNERPAPIKMEDEVDDEGEVMLYLMRRSFEVLRKFHWMILGGRFNQLSHVSSPLLSKPGEYL</sequence>
<organism evidence="2 3">
    <name type="scientific">Tanacetum coccineum</name>
    <dbReference type="NCBI Taxonomy" id="301880"/>
    <lineage>
        <taxon>Eukaryota</taxon>
        <taxon>Viridiplantae</taxon>
        <taxon>Streptophyta</taxon>
        <taxon>Embryophyta</taxon>
        <taxon>Tracheophyta</taxon>
        <taxon>Spermatophyta</taxon>
        <taxon>Magnoliopsida</taxon>
        <taxon>eudicotyledons</taxon>
        <taxon>Gunneridae</taxon>
        <taxon>Pentapetalae</taxon>
        <taxon>asterids</taxon>
        <taxon>campanulids</taxon>
        <taxon>Asterales</taxon>
        <taxon>Asteraceae</taxon>
        <taxon>Asteroideae</taxon>
        <taxon>Anthemideae</taxon>
        <taxon>Anthemidinae</taxon>
        <taxon>Tanacetum</taxon>
    </lineage>
</organism>
<gene>
    <name evidence="2" type="ORF">Tco_1043208</name>
</gene>
<evidence type="ECO:0000256" key="1">
    <source>
        <dbReference type="SAM" id="MobiDB-lite"/>
    </source>
</evidence>
<evidence type="ECO:0000313" key="3">
    <source>
        <dbReference type="Proteomes" id="UP001151760"/>
    </source>
</evidence>
<dbReference type="EMBL" id="BQNB010018628">
    <property type="protein sequence ID" value="GJT76483.1"/>
    <property type="molecule type" value="Genomic_DNA"/>
</dbReference>
<reference evidence="2" key="1">
    <citation type="journal article" date="2022" name="Int. J. Mol. Sci.">
        <title>Draft Genome of Tanacetum Coccineum: Genomic Comparison of Closely Related Tanacetum-Family Plants.</title>
        <authorList>
            <person name="Yamashiro T."/>
            <person name="Shiraishi A."/>
            <person name="Nakayama K."/>
            <person name="Satake H."/>
        </authorList>
    </citation>
    <scope>NUCLEOTIDE SEQUENCE</scope>
</reference>
<name>A0ABQ5GLD3_9ASTR</name>
<dbReference type="CDD" id="cd00303">
    <property type="entry name" value="retropepsin_like"/>
    <property type="match status" value="1"/>
</dbReference>
<comment type="caution">
    <text evidence="2">The sequence shown here is derived from an EMBL/GenBank/DDBJ whole genome shotgun (WGS) entry which is preliminary data.</text>
</comment>
<dbReference type="PANTHER" id="PTHR33067:SF9">
    <property type="entry name" value="RNA-DIRECTED DNA POLYMERASE"/>
    <property type="match status" value="1"/>
</dbReference>
<evidence type="ECO:0000313" key="2">
    <source>
        <dbReference type="EMBL" id="GJT76483.1"/>
    </source>
</evidence>
<protein>
    <submittedName>
        <fullName evidence="2">Zinc finger, CCHC-type containing protein</fullName>
    </submittedName>
</protein>
<feature type="region of interest" description="Disordered" evidence="1">
    <location>
        <begin position="1"/>
        <end position="33"/>
    </location>
</feature>
<dbReference type="Proteomes" id="UP001151760">
    <property type="component" value="Unassembled WGS sequence"/>
</dbReference>
<dbReference type="PANTHER" id="PTHR33067">
    <property type="entry name" value="RNA-DIRECTED DNA POLYMERASE-RELATED"/>
    <property type="match status" value="1"/>
</dbReference>
<reference evidence="2" key="2">
    <citation type="submission" date="2022-01" db="EMBL/GenBank/DDBJ databases">
        <authorList>
            <person name="Yamashiro T."/>
            <person name="Shiraishi A."/>
            <person name="Satake H."/>
            <person name="Nakayama K."/>
        </authorList>
    </citation>
    <scope>NUCLEOTIDE SEQUENCE</scope>
</reference>
<accession>A0ABQ5GLD3</accession>
<dbReference type="Gene3D" id="2.40.70.10">
    <property type="entry name" value="Acid Proteases"/>
    <property type="match status" value="1"/>
</dbReference>
<keyword evidence="3" id="KW-1185">Reference proteome</keyword>